<dbReference type="AlphaFoldDB" id="E6J061"/>
<sequence>MRSVKMRQDLDNTFDIIIKNEEKLYKNLYFEGNVEKNPTYFKDMKKMYVKEWEGIRNPNNIFIPFILVSMESILKKIIEIDNNKKVYPKNILEKLLSNDSPLKNINSKIVYQIGEQTSKNSMSILAEADAEDLINIAKDYVSQEWGIPKERLIVSRFDKNGYIINLRKILEDIQERYYSKENKFGNSYRNIIMHSERPLLIEDEKIFAEMINDYCRLIKSFWRNVTKYENTQEK</sequence>
<dbReference type="EMBL" id="AECT01000012">
    <property type="protein sequence ID" value="EFU22798.1"/>
    <property type="molecule type" value="Genomic_DNA"/>
</dbReference>
<reference evidence="1 2" key="1">
    <citation type="submission" date="2010-11" db="EMBL/GenBank/DDBJ databases">
        <authorList>
            <person name="Weinstock G."/>
            <person name="Sodergren E."/>
            <person name="Clifton S."/>
            <person name="Fulton L."/>
            <person name="Fulton B."/>
            <person name="Courtney L."/>
            <person name="Fronick C."/>
            <person name="Harrison M."/>
            <person name="Strong C."/>
            <person name="Farmer C."/>
            <person name="Delahaunty K."/>
            <person name="Markovic C."/>
            <person name="Hall O."/>
            <person name="Minx P."/>
            <person name="Tomlinson C."/>
            <person name="Mitreva M."/>
            <person name="Hou S."/>
            <person name="Chen J."/>
            <person name="Wollam A."/>
            <person name="Pepin K.H."/>
            <person name="Johnson M."/>
            <person name="Bhonagiri V."/>
            <person name="Zhang X."/>
            <person name="Suruliraj S."/>
            <person name="Warren W."/>
            <person name="Chinwalla A."/>
            <person name="Mardis E.R."/>
            <person name="Wilson R.K."/>
        </authorList>
    </citation>
    <scope>NUCLEOTIDE SEQUENCE [LARGE SCALE GENOMIC DNA]</scope>
    <source>
        <strain evidence="1 2">F0211</strain>
    </source>
</reference>
<gene>
    <name evidence="1" type="ORF">HMPREF0813_00631</name>
</gene>
<evidence type="ECO:0000313" key="2">
    <source>
        <dbReference type="Proteomes" id="UP000002973"/>
    </source>
</evidence>
<proteinExistence type="predicted"/>
<protein>
    <recommendedName>
        <fullName evidence="3">RiboL-PSP-HEPN domain-containing protein</fullName>
    </recommendedName>
</protein>
<accession>E6J061</accession>
<dbReference type="Proteomes" id="UP000002973">
    <property type="component" value="Unassembled WGS sequence"/>
</dbReference>
<comment type="caution">
    <text evidence="1">The sequence shown here is derived from an EMBL/GenBank/DDBJ whole genome shotgun (WGS) entry which is preliminary data.</text>
</comment>
<evidence type="ECO:0008006" key="3">
    <source>
        <dbReference type="Google" id="ProtNLM"/>
    </source>
</evidence>
<name>E6J061_STRAP</name>
<evidence type="ECO:0000313" key="1">
    <source>
        <dbReference type="EMBL" id="EFU22798.1"/>
    </source>
</evidence>
<organism evidence="1 2">
    <name type="scientific">Streptococcus anginosus F0211</name>
    <dbReference type="NCBI Taxonomy" id="706437"/>
    <lineage>
        <taxon>Bacteria</taxon>
        <taxon>Bacillati</taxon>
        <taxon>Bacillota</taxon>
        <taxon>Bacilli</taxon>
        <taxon>Lactobacillales</taxon>
        <taxon>Streptococcaceae</taxon>
        <taxon>Streptococcus</taxon>
        <taxon>Streptococcus anginosus group</taxon>
    </lineage>
</organism>